<accession>A0A6A1UP44</accession>
<dbReference type="SUPFAM" id="SSF81383">
    <property type="entry name" value="F-box domain"/>
    <property type="match status" value="1"/>
</dbReference>
<dbReference type="Pfam" id="PF00646">
    <property type="entry name" value="F-box"/>
    <property type="match status" value="1"/>
</dbReference>
<dbReference type="CDD" id="cd22157">
    <property type="entry name" value="F-box_AtFBW1-like"/>
    <property type="match status" value="1"/>
</dbReference>
<dbReference type="AlphaFoldDB" id="A0A6A1UP44"/>
<dbReference type="EMBL" id="RXIC02000026">
    <property type="protein sequence ID" value="KAB1202195.1"/>
    <property type="molecule type" value="Genomic_DNA"/>
</dbReference>
<organism evidence="2 3">
    <name type="scientific">Morella rubra</name>
    <name type="common">Chinese bayberry</name>
    <dbReference type="NCBI Taxonomy" id="262757"/>
    <lineage>
        <taxon>Eukaryota</taxon>
        <taxon>Viridiplantae</taxon>
        <taxon>Streptophyta</taxon>
        <taxon>Embryophyta</taxon>
        <taxon>Tracheophyta</taxon>
        <taxon>Spermatophyta</taxon>
        <taxon>Magnoliopsida</taxon>
        <taxon>eudicotyledons</taxon>
        <taxon>Gunneridae</taxon>
        <taxon>Pentapetalae</taxon>
        <taxon>rosids</taxon>
        <taxon>fabids</taxon>
        <taxon>Fagales</taxon>
        <taxon>Myricaceae</taxon>
        <taxon>Morella</taxon>
    </lineage>
</organism>
<sequence>MSSQHSSSNRVESPAPRYSKTKPMLKVNELAEDLAVQILLCLPVISLLRFKCVCKGWYALITHQNFVYKHLFHNKNKKPLFLVHRRDRATEDYLVSRLSYETLQVSLTQPMPPPYFGIDKKVDIYISGSCNGLVCLCDNYNLNTVLWNPATKETKVVPRSYVPRFPAGHIVSTIGLGFGFDVETNDYKIIKLLKFRDPDPYTIEKAAIDWEGVLSFDMSKEVFLITPLPDEEVYGHESDNWKNFFVLNELVAMAIYIREEGPFELDIWLLLEYGVKESWTKLVTVGPNLTGFIQTLGYGKNDTIFLTNLMGSWSCMTLLPKK</sequence>
<dbReference type="InterPro" id="IPR036047">
    <property type="entry name" value="F-box-like_dom_sf"/>
</dbReference>
<name>A0A6A1UP44_9ROSI</name>
<dbReference type="PANTHER" id="PTHR31672">
    <property type="entry name" value="BNACNNG10540D PROTEIN"/>
    <property type="match status" value="1"/>
</dbReference>
<dbReference type="OrthoDB" id="1867629at2759"/>
<dbReference type="PROSITE" id="PS50181">
    <property type="entry name" value="FBOX"/>
    <property type="match status" value="1"/>
</dbReference>
<evidence type="ECO:0000313" key="3">
    <source>
        <dbReference type="Proteomes" id="UP000516437"/>
    </source>
</evidence>
<protein>
    <recommendedName>
        <fullName evidence="1">F-box domain-containing protein</fullName>
    </recommendedName>
</protein>
<comment type="caution">
    <text evidence="2">The sequence shown here is derived from an EMBL/GenBank/DDBJ whole genome shotgun (WGS) entry which is preliminary data.</text>
</comment>
<dbReference type="Gene3D" id="1.20.1280.50">
    <property type="match status" value="1"/>
</dbReference>
<reference evidence="2 3" key="1">
    <citation type="journal article" date="2019" name="Plant Biotechnol. J.">
        <title>The red bayberry genome and genetic basis of sex determination.</title>
        <authorList>
            <person name="Jia H.M."/>
            <person name="Jia H.J."/>
            <person name="Cai Q.L."/>
            <person name="Wang Y."/>
            <person name="Zhao H.B."/>
            <person name="Yang W.F."/>
            <person name="Wang G.Y."/>
            <person name="Li Y.H."/>
            <person name="Zhan D.L."/>
            <person name="Shen Y.T."/>
            <person name="Niu Q.F."/>
            <person name="Chang L."/>
            <person name="Qiu J."/>
            <person name="Zhao L."/>
            <person name="Xie H.B."/>
            <person name="Fu W.Y."/>
            <person name="Jin J."/>
            <person name="Li X.W."/>
            <person name="Jiao Y."/>
            <person name="Zhou C.C."/>
            <person name="Tu T."/>
            <person name="Chai C.Y."/>
            <person name="Gao J.L."/>
            <person name="Fan L.J."/>
            <person name="van de Weg E."/>
            <person name="Wang J.Y."/>
            <person name="Gao Z.S."/>
        </authorList>
    </citation>
    <scope>NUCLEOTIDE SEQUENCE [LARGE SCALE GENOMIC DNA]</scope>
    <source>
        <tissue evidence="2">Leaves</tissue>
    </source>
</reference>
<dbReference type="PANTHER" id="PTHR31672:SF13">
    <property type="entry name" value="F-BOX PROTEIN CPR30-LIKE"/>
    <property type="match status" value="1"/>
</dbReference>
<feature type="domain" description="F-box" evidence="1">
    <location>
        <begin position="24"/>
        <end position="71"/>
    </location>
</feature>
<proteinExistence type="predicted"/>
<dbReference type="Pfam" id="PF07734">
    <property type="entry name" value="FBA_1"/>
    <property type="match status" value="1"/>
</dbReference>
<dbReference type="InterPro" id="IPR050796">
    <property type="entry name" value="SCF_F-box_component"/>
</dbReference>
<evidence type="ECO:0000313" key="2">
    <source>
        <dbReference type="EMBL" id="KAB1202195.1"/>
    </source>
</evidence>
<keyword evidence="3" id="KW-1185">Reference proteome</keyword>
<dbReference type="InterPro" id="IPR001810">
    <property type="entry name" value="F-box_dom"/>
</dbReference>
<dbReference type="InterPro" id="IPR006527">
    <property type="entry name" value="F-box-assoc_dom_typ1"/>
</dbReference>
<dbReference type="SMART" id="SM00256">
    <property type="entry name" value="FBOX"/>
    <property type="match status" value="1"/>
</dbReference>
<gene>
    <name evidence="2" type="ORF">CJ030_MR8G007905</name>
</gene>
<dbReference type="Proteomes" id="UP000516437">
    <property type="component" value="Chromosome 8"/>
</dbReference>
<evidence type="ECO:0000259" key="1">
    <source>
        <dbReference type="PROSITE" id="PS50181"/>
    </source>
</evidence>